<accession>A0A8J7UUG2</accession>
<gene>
    <name evidence="4" type="ORF">NATSA_02180</name>
</gene>
<dbReference type="InterPro" id="IPR025510">
    <property type="entry name" value="DUF4397"/>
</dbReference>
<dbReference type="Gene3D" id="2.60.40.10">
    <property type="entry name" value="Immunoglobulins"/>
    <property type="match status" value="1"/>
</dbReference>
<evidence type="ECO:0000313" key="5">
    <source>
        <dbReference type="Proteomes" id="UP000673975"/>
    </source>
</evidence>
<sequence>MRQLTTYLKYVLAFVVILLAAPGVYAQNGTANLQIIHNSPDPAVSSVDIYVNGDLFLRDVNFRDATAFDEVPAGADLDIEIAPLGEGIENAVGPFTFNLTEDENYILVASGVVDESAFEDAEGFSLEAFTPARQEAEDAGTVDVNIMHGSPDAPDVDIHLVQPGDTRIFLSEVSYPDFSGYEEFDPVNTILGISGVGGEILLEFSAPLADLDLEGSALNVLASGFFNEENAGDDNAFGLLAVLRDGTTLMLEASEPQIERSVSFRGQALDLTADDTEVVVEGLTTMEDDLLVITTNPADGDFVGAEIVGFTEVGAMEDGSVAVDVSGADPVDHVAHVLSGVSEESLSDGVVSEETLGFVLATSDAAPVYALAAFEWSDQTFSGSASSVTIDEIQILYNGELGESLFSIDLHEVEDGQIGAFVGVAQMDLEFNEEYSGVEVDVVEPVDPADDNPVRVDAQITETGEYFAMTHLGPAGTDADGNRIPAQTPGLLTNQGDGTNLRPLIGDFATVTIEPALANLQIIHNSPDPAVSSVDIYVNGDEFLSGVDFRDATAFDEVPAGVELEIQIAPADAGIENAVGPFTFTLEEDENYILVASGVVDEDSFSGAEGFSLEAYAPGRMEAEDASLTDVNIMHGSPDAPAVDIYLEQTGADSPAVSELAFPDFTGYVSLEPMNETVGIAGAGGDVLVEFAAPFADLGLEGAALSVLASGFFDDDNAGEDNAFGLLAVLPDGTTLMLDVIEPEPEPEFARAQIIHNAADPAAEVVDIYVNGDLFADSLAFRAATPFVDVPAGTGLDIEIYPYGADAGDTDAAYTLEGAEFDADETYTIIANGVLGDGFAENPDDISVNFDLFVVADTKESHDDGNETSLFVWHGATDAPSVDVQIRNDPPVVTDLAYSESTDYLDVPAADYILDISPEGTGDVIASFKAPLAEAGGQAIAVLASGFLDPSNNNDGPAFGLLAVFADGTTLELPAADLPEDLFSVTFNVDMSQADDFDPDSYDVYIGGSLAGDWTQPGSDPEFRMEPVEEGSDIYTITLHLEEGDYEYKYFLIDDEPDWDMGEWPGDPNRSVSVTGDMEVNDIFGVQPDEMVARAQIIHNAADPAAASVDIYVNGELFVDELSFREATPYVDVPANTALDIAIYPAGADAGETDPVFSLEGAEFALGETYSVIANGVLGDGFAANPDGVETDFNLFIVEDAQEDASEEDVSFFIWHGATDAPAVDVWVADGPALAEGAAYTDATGIITVEAMMYTLNLGVEGSADTGDALFEFAADLSGAAGSGAAVLASGFLDPSANEDGEEFGLLVVLPDGTTLLLEAVDTSTEQHLSDRPETFRLEQNYPNPFNPTTKIEFSIPESSDVTLEVFNVQGQRVATLVNESRSAGVHTVEFDATNLSSGVYLYRIQAGDFTQVNKMMLVK</sequence>
<name>A0A8J7UUG2_9BACT</name>
<feature type="domain" description="DUF4397" evidence="2">
    <location>
        <begin position="630"/>
        <end position="687"/>
    </location>
</feature>
<feature type="domain" description="DUF4397" evidence="2">
    <location>
        <begin position="1102"/>
        <end position="1226"/>
    </location>
</feature>
<proteinExistence type="predicted"/>
<feature type="domain" description="DUF4397" evidence="2">
    <location>
        <begin position="759"/>
        <end position="885"/>
    </location>
</feature>
<evidence type="ECO:0000259" key="3">
    <source>
        <dbReference type="Pfam" id="PF18962"/>
    </source>
</evidence>
<dbReference type="EMBL" id="JAFIDN010000001">
    <property type="protein sequence ID" value="MBP3191462.1"/>
    <property type="molecule type" value="Genomic_DNA"/>
</dbReference>
<organism evidence="4 5">
    <name type="scientific">Natronogracilivirga saccharolytica</name>
    <dbReference type="NCBI Taxonomy" id="2812953"/>
    <lineage>
        <taxon>Bacteria</taxon>
        <taxon>Pseudomonadati</taxon>
        <taxon>Balneolota</taxon>
        <taxon>Balneolia</taxon>
        <taxon>Balneolales</taxon>
        <taxon>Cyclonatronaceae</taxon>
        <taxon>Natronogracilivirga</taxon>
    </lineage>
</organism>
<feature type="domain" description="Secretion system C-terminal sorting" evidence="3">
    <location>
        <begin position="1342"/>
        <end position="1417"/>
    </location>
</feature>
<reference evidence="4" key="1">
    <citation type="submission" date="2021-02" db="EMBL/GenBank/DDBJ databases">
        <title>Natronogracilivirga saccharolytica gen. nov. sp. nov. a new anaerobic, haloalkiliphilic carbohydrate-fermenting bacterium from soda lake and proposing of Cyclonatronumiaceae fam. nov. in the phylum Balneolaeota.</title>
        <authorList>
            <person name="Zhilina T.N."/>
            <person name="Sorokin D.Y."/>
            <person name="Zavarzina D.G."/>
            <person name="Toshchakov S.V."/>
            <person name="Kublanov I.V."/>
        </authorList>
    </citation>
    <scope>NUCLEOTIDE SEQUENCE</scope>
    <source>
        <strain evidence="4">Z-1702</strain>
    </source>
</reference>
<feature type="signal peptide" evidence="1">
    <location>
        <begin position="1"/>
        <end position="26"/>
    </location>
</feature>
<dbReference type="Proteomes" id="UP000673975">
    <property type="component" value="Unassembled WGS sequence"/>
</dbReference>
<keyword evidence="5" id="KW-1185">Reference proteome</keyword>
<dbReference type="RefSeq" id="WP_210509998.1">
    <property type="nucleotide sequence ID" value="NZ_JAFIDN010000001.1"/>
</dbReference>
<feature type="domain" description="DUF4397" evidence="2">
    <location>
        <begin position="518"/>
        <end position="600"/>
    </location>
</feature>
<evidence type="ECO:0000259" key="2">
    <source>
        <dbReference type="Pfam" id="PF14344"/>
    </source>
</evidence>
<dbReference type="Pfam" id="PF18962">
    <property type="entry name" value="Por_Secre_tail"/>
    <property type="match status" value="1"/>
</dbReference>
<dbReference type="NCBIfam" id="TIGR04183">
    <property type="entry name" value="Por_Secre_tail"/>
    <property type="match status" value="1"/>
</dbReference>
<feature type="domain" description="DUF4397" evidence="2">
    <location>
        <begin position="31"/>
        <end position="158"/>
    </location>
</feature>
<evidence type="ECO:0000256" key="1">
    <source>
        <dbReference type="SAM" id="SignalP"/>
    </source>
</evidence>
<feature type="chain" id="PRO_5035206918" evidence="1">
    <location>
        <begin position="27"/>
        <end position="1420"/>
    </location>
</feature>
<dbReference type="Pfam" id="PF14344">
    <property type="entry name" value="DUF4397"/>
    <property type="match status" value="5"/>
</dbReference>
<dbReference type="InterPro" id="IPR026444">
    <property type="entry name" value="Secre_tail"/>
</dbReference>
<dbReference type="InterPro" id="IPR013783">
    <property type="entry name" value="Ig-like_fold"/>
</dbReference>
<keyword evidence="1" id="KW-0732">Signal</keyword>
<dbReference type="Gene3D" id="2.60.40.4070">
    <property type="match status" value="1"/>
</dbReference>
<comment type="caution">
    <text evidence="4">The sequence shown here is derived from an EMBL/GenBank/DDBJ whole genome shotgun (WGS) entry which is preliminary data.</text>
</comment>
<protein>
    <submittedName>
        <fullName evidence="4">DUF4397 domain-containing protein</fullName>
    </submittedName>
</protein>
<evidence type="ECO:0000313" key="4">
    <source>
        <dbReference type="EMBL" id="MBP3191462.1"/>
    </source>
</evidence>